<accession>A0A3M2S194</accession>
<evidence type="ECO:0000313" key="3">
    <source>
        <dbReference type="Proteomes" id="UP000277212"/>
    </source>
</evidence>
<keyword evidence="3" id="KW-1185">Reference proteome</keyword>
<dbReference type="Proteomes" id="UP000277212">
    <property type="component" value="Unassembled WGS sequence"/>
</dbReference>
<evidence type="ECO:0000256" key="1">
    <source>
        <dbReference type="SAM" id="MobiDB-lite"/>
    </source>
</evidence>
<feature type="compositionally biased region" description="Basic and acidic residues" evidence="1">
    <location>
        <begin position="59"/>
        <end position="68"/>
    </location>
</feature>
<protein>
    <submittedName>
        <fullName evidence="2">Uncharacterized protein</fullName>
    </submittedName>
</protein>
<dbReference type="EMBL" id="NKUJ01000172">
    <property type="protein sequence ID" value="RMJ11268.1"/>
    <property type="molecule type" value="Genomic_DNA"/>
</dbReference>
<sequence length="68" mass="7767">MRCAARGDHGSRKLEHALFCNPTFNETRSQSTNLEAGLRLVDLYPLPSKLSNGQDQEYEWSRQEVGTR</sequence>
<proteinExistence type="predicted"/>
<gene>
    <name evidence="2" type="ORF">CDV36_009091</name>
</gene>
<reference evidence="2 3" key="1">
    <citation type="submission" date="2017-06" db="EMBL/GenBank/DDBJ databases">
        <title>Comparative genomic analysis of Ambrosia Fusariam Clade fungi.</title>
        <authorList>
            <person name="Stajich J.E."/>
            <person name="Carrillo J."/>
            <person name="Kijimoto T."/>
            <person name="Eskalen A."/>
            <person name="O'Donnell K."/>
            <person name="Kasson M."/>
        </authorList>
    </citation>
    <scope>NUCLEOTIDE SEQUENCE [LARGE SCALE GENOMIC DNA]</scope>
    <source>
        <strain evidence="2">UCR3666</strain>
    </source>
</reference>
<feature type="region of interest" description="Disordered" evidence="1">
    <location>
        <begin position="49"/>
        <end position="68"/>
    </location>
</feature>
<comment type="caution">
    <text evidence="2">The sequence shown here is derived from an EMBL/GenBank/DDBJ whole genome shotgun (WGS) entry which is preliminary data.</text>
</comment>
<evidence type="ECO:0000313" key="2">
    <source>
        <dbReference type="EMBL" id="RMJ11268.1"/>
    </source>
</evidence>
<organism evidence="2 3">
    <name type="scientific">Fusarium kuroshium</name>
    <dbReference type="NCBI Taxonomy" id="2010991"/>
    <lineage>
        <taxon>Eukaryota</taxon>
        <taxon>Fungi</taxon>
        <taxon>Dikarya</taxon>
        <taxon>Ascomycota</taxon>
        <taxon>Pezizomycotina</taxon>
        <taxon>Sordariomycetes</taxon>
        <taxon>Hypocreomycetidae</taxon>
        <taxon>Hypocreales</taxon>
        <taxon>Nectriaceae</taxon>
        <taxon>Fusarium</taxon>
        <taxon>Fusarium solani species complex</taxon>
    </lineage>
</organism>
<dbReference type="AlphaFoldDB" id="A0A3M2S194"/>
<name>A0A3M2S194_9HYPO</name>